<dbReference type="InterPro" id="IPR027463">
    <property type="entry name" value="AcrB_DN_DC_subdom"/>
</dbReference>
<feature type="transmembrane region" description="Helical" evidence="1">
    <location>
        <begin position="505"/>
        <end position="528"/>
    </location>
</feature>
<dbReference type="SUPFAM" id="SSF82866">
    <property type="entry name" value="Multidrug efflux transporter AcrB transmembrane domain"/>
    <property type="match status" value="2"/>
</dbReference>
<dbReference type="Gene3D" id="3.30.70.1430">
    <property type="entry name" value="Multidrug efflux transporter AcrB pore domain"/>
    <property type="match status" value="2"/>
</dbReference>
<feature type="transmembrane region" description="Helical" evidence="1">
    <location>
        <begin position="12"/>
        <end position="32"/>
    </location>
</feature>
<dbReference type="SUPFAM" id="SSF82693">
    <property type="entry name" value="Multidrug efflux transporter AcrB pore domain, PN1, PN2, PC1 and PC2 subdomains"/>
    <property type="match status" value="3"/>
</dbReference>
<feature type="transmembrane region" description="Helical" evidence="1">
    <location>
        <begin position="535"/>
        <end position="552"/>
    </location>
</feature>
<dbReference type="EMBL" id="FRDN01000015">
    <property type="protein sequence ID" value="SHN85357.1"/>
    <property type="molecule type" value="Genomic_DNA"/>
</dbReference>
<dbReference type="Proteomes" id="UP000184010">
    <property type="component" value="Unassembled WGS sequence"/>
</dbReference>
<dbReference type="SUPFAM" id="SSF82714">
    <property type="entry name" value="Multidrug efflux transporter AcrB TolC docking domain, DN and DC subdomains"/>
    <property type="match status" value="2"/>
</dbReference>
<dbReference type="PANTHER" id="PTHR32063:SF0">
    <property type="entry name" value="SWARMING MOTILITY PROTEIN SWRC"/>
    <property type="match status" value="1"/>
</dbReference>
<proteinExistence type="predicted"/>
<evidence type="ECO:0000313" key="3">
    <source>
        <dbReference type="Proteomes" id="UP000184010"/>
    </source>
</evidence>
<keyword evidence="3" id="KW-1185">Reference proteome</keyword>
<reference evidence="3" key="1">
    <citation type="submission" date="2016-12" db="EMBL/GenBank/DDBJ databases">
        <authorList>
            <person name="Varghese N."/>
            <person name="Submissions S."/>
        </authorList>
    </citation>
    <scope>NUCLEOTIDE SEQUENCE [LARGE SCALE GENOMIC DNA]</scope>
    <source>
        <strain evidence="3">DSM 11544</strain>
    </source>
</reference>
<dbReference type="Gene3D" id="1.20.1640.10">
    <property type="entry name" value="Multidrug efflux transporter AcrB transmembrane domain"/>
    <property type="match status" value="2"/>
</dbReference>
<dbReference type="GO" id="GO:0005886">
    <property type="term" value="C:plasma membrane"/>
    <property type="evidence" value="ECO:0007669"/>
    <property type="project" value="TreeGrafter"/>
</dbReference>
<feature type="transmembrane region" description="Helical" evidence="1">
    <location>
        <begin position="429"/>
        <end position="449"/>
    </location>
</feature>
<feature type="transmembrane region" description="Helical" evidence="1">
    <location>
        <begin position="387"/>
        <end position="409"/>
    </location>
</feature>
<protein>
    <submittedName>
        <fullName evidence="2">Heavy metal efflux pump, CzcA family/hydrophobe/amphiphile efflux-1 (HAE1) family protein</fullName>
    </submittedName>
</protein>
<feature type="transmembrane region" description="Helical" evidence="1">
    <location>
        <begin position="850"/>
        <end position="869"/>
    </location>
</feature>
<dbReference type="STRING" id="1121395.SAMN02745215_04434"/>
<keyword evidence="1" id="KW-1133">Transmembrane helix</keyword>
<sequence length="1019" mass="109590">MFLTDISLKRPVFATVIVIALLALGALSYIGLPINENPEVDVPMITVTISLPGTAAEQLESQVTKKVEEAVGQISGVKHISSTITESFSQTMIQFSSGTPVNVAAQEIKDKISSIRGTLPQDINEPIVQKFDLDAVPIISFVVTSPLSNKDLSQVVEDEITKKLNTVKGVGSVTTYGAQVREIHIKLDKEKMAALNVTTAEITQSLQSDNIDISSGKVSNGDKEVSLRTNGTVKEVNDFLNILVTNRQGTELRIKDIAQVEDTVKEPDSLSYYKGEESIGINIVKQSGENTTQVADDLKVKLAEIQASLPKDVKIDIVDDNSLVIRASVSEVQKTLLEGCILAVLVVFVFLRNGASTAISAISLPTSIITTFAAMKLMNFSLNSVSLMGLSLAVGLLIDDAIVVVENIVRHINMGKSPMQAAKDGASEIGLAVTATTFTIVAVFLPITMVEGSIGVYFAEFGLTVAVSVLISLFVSFTLVPLMASKYLKSENDELDKKYSPLGKFLIWFNHLFVKLAGVYTTLLSAALKHRIKTIAIATAMFFGSLLLLNFINPSFLESSDNGKITITAATDGGTTLTSAAETTKQMESILNKYPEVVHLYSTVTLSNINISVQLIDKNARKETLSETAHKMRESLKQIPGITLSIETGSTLGGGAKDADYHFTGDDFEQLLNYSQQAESAIKRIPGAVDVSMSYKSGKAEATLEVDRDRAADLGVSPLVVANTLGTLFNGSLVTQYETEKDRYDVKLLLQDDQKKDFDSLKGIYVPGSNNSMVPLDQVTKQVFATGSTTINRYDKAREIQVTANVFGVATGDFNTQIKAALENETKMPAGVSQVSGGDQEEVEAAIPGLMKALFLGILFIYLILAALFESFIDPLAIVFALPFGIIGALLALFLSGSSLSMMTFIGIIMLMGLVTKNAILLVDYAKQKLGEGEELSAALLLAASTRLRPIIMTTLAMIFGMLPTALSTGLGSEGRSPMAYAIIGGLITSTFLTLIVVPVIYTLLDDAKAFFARNSLRL</sequence>
<organism evidence="2 3">
    <name type="scientific">Desulfitobacterium chlororespirans DSM 11544</name>
    <dbReference type="NCBI Taxonomy" id="1121395"/>
    <lineage>
        <taxon>Bacteria</taxon>
        <taxon>Bacillati</taxon>
        <taxon>Bacillota</taxon>
        <taxon>Clostridia</taxon>
        <taxon>Eubacteriales</taxon>
        <taxon>Desulfitobacteriaceae</taxon>
        <taxon>Desulfitobacterium</taxon>
    </lineage>
</organism>
<evidence type="ECO:0000313" key="2">
    <source>
        <dbReference type="EMBL" id="SHN85357.1"/>
    </source>
</evidence>
<dbReference type="Gene3D" id="3.30.2090.10">
    <property type="entry name" value="Multidrug efflux transporter AcrB TolC docking domain, DN and DC subdomains"/>
    <property type="match status" value="2"/>
</dbReference>
<feature type="transmembrane region" description="Helical" evidence="1">
    <location>
        <begin position="876"/>
        <end position="896"/>
    </location>
</feature>
<keyword evidence="1" id="KW-0812">Transmembrane</keyword>
<feature type="transmembrane region" description="Helical" evidence="1">
    <location>
        <begin position="461"/>
        <end position="485"/>
    </location>
</feature>
<gene>
    <name evidence="2" type="ORF">SAMN02745215_04434</name>
</gene>
<accession>A0A1M7UR42</accession>
<feature type="transmembrane region" description="Helical" evidence="1">
    <location>
        <begin position="902"/>
        <end position="926"/>
    </location>
</feature>
<dbReference type="AlphaFoldDB" id="A0A1M7UR42"/>
<dbReference type="InterPro" id="IPR001036">
    <property type="entry name" value="Acrflvin-R"/>
</dbReference>
<dbReference type="PANTHER" id="PTHR32063">
    <property type="match status" value="1"/>
</dbReference>
<evidence type="ECO:0000256" key="1">
    <source>
        <dbReference type="SAM" id="Phobius"/>
    </source>
</evidence>
<dbReference type="PRINTS" id="PR00702">
    <property type="entry name" value="ACRIFLAVINRP"/>
</dbReference>
<feature type="transmembrane region" description="Helical" evidence="1">
    <location>
        <begin position="980"/>
        <end position="1005"/>
    </location>
</feature>
<dbReference type="RefSeq" id="WP_072774602.1">
    <property type="nucleotide sequence ID" value="NZ_FRDN01000015.1"/>
</dbReference>
<dbReference type="Gene3D" id="3.30.70.1440">
    <property type="entry name" value="Multidrug efflux transporter AcrB pore domain"/>
    <property type="match status" value="1"/>
</dbReference>
<name>A0A1M7UR42_9FIRM</name>
<dbReference type="Gene3D" id="3.30.70.1320">
    <property type="entry name" value="Multidrug efflux transporter AcrB pore domain like"/>
    <property type="match status" value="1"/>
</dbReference>
<dbReference type="GO" id="GO:0042910">
    <property type="term" value="F:xenobiotic transmembrane transporter activity"/>
    <property type="evidence" value="ECO:0007669"/>
    <property type="project" value="TreeGrafter"/>
</dbReference>
<dbReference type="Pfam" id="PF00873">
    <property type="entry name" value="ACR_tran"/>
    <property type="match status" value="1"/>
</dbReference>
<keyword evidence="1" id="KW-0472">Membrane</keyword>